<keyword evidence="2 7" id="KW-0813">Transport</keyword>
<keyword evidence="6 7" id="KW-0472">Membrane</keyword>
<dbReference type="Pfam" id="PF00528">
    <property type="entry name" value="BPD_transp_1"/>
    <property type="match status" value="1"/>
</dbReference>
<comment type="caution">
    <text evidence="9">The sequence shown here is derived from an EMBL/GenBank/DDBJ whole genome shotgun (WGS) entry which is preliminary data.</text>
</comment>
<keyword evidence="5 7" id="KW-1133">Transmembrane helix</keyword>
<dbReference type="PANTHER" id="PTHR43744:SF9">
    <property type="entry name" value="POLYGALACTURONAN_RHAMNOGALACTURONAN TRANSPORT SYSTEM PERMEASE PROTEIN YTCP"/>
    <property type="match status" value="1"/>
</dbReference>
<evidence type="ECO:0000256" key="5">
    <source>
        <dbReference type="ARBA" id="ARBA00022989"/>
    </source>
</evidence>
<comment type="subcellular location">
    <subcellularLocation>
        <location evidence="1 7">Cell membrane</location>
        <topology evidence="1 7">Multi-pass membrane protein</topology>
    </subcellularLocation>
</comment>
<name>A0A4Q9DPW4_9BACL</name>
<evidence type="ECO:0000256" key="1">
    <source>
        <dbReference type="ARBA" id="ARBA00004651"/>
    </source>
</evidence>
<evidence type="ECO:0000256" key="6">
    <source>
        <dbReference type="ARBA" id="ARBA00023136"/>
    </source>
</evidence>
<dbReference type="Gene3D" id="1.10.3720.10">
    <property type="entry name" value="MetI-like"/>
    <property type="match status" value="1"/>
</dbReference>
<dbReference type="OrthoDB" id="9810086at2"/>
<comment type="similarity">
    <text evidence="7">Belongs to the binding-protein-dependent transport system permease family.</text>
</comment>
<dbReference type="InterPro" id="IPR035906">
    <property type="entry name" value="MetI-like_sf"/>
</dbReference>
<keyword evidence="10" id="KW-1185">Reference proteome</keyword>
<proteinExistence type="inferred from homology"/>
<evidence type="ECO:0000313" key="9">
    <source>
        <dbReference type="EMBL" id="TBL76368.1"/>
    </source>
</evidence>
<dbReference type="RefSeq" id="WP_131015275.1">
    <property type="nucleotide sequence ID" value="NZ_SIRE01000014.1"/>
</dbReference>
<dbReference type="GO" id="GO:0055085">
    <property type="term" value="P:transmembrane transport"/>
    <property type="evidence" value="ECO:0007669"/>
    <property type="project" value="InterPro"/>
</dbReference>
<protein>
    <submittedName>
        <fullName evidence="9">Carbohydrate ABC transporter permease</fullName>
    </submittedName>
</protein>
<dbReference type="EMBL" id="SIRE01000014">
    <property type="protein sequence ID" value="TBL76368.1"/>
    <property type="molecule type" value="Genomic_DNA"/>
</dbReference>
<dbReference type="CDD" id="cd06261">
    <property type="entry name" value="TM_PBP2"/>
    <property type="match status" value="1"/>
</dbReference>
<gene>
    <name evidence="9" type="ORF">EYB31_20490</name>
</gene>
<feature type="transmembrane region" description="Helical" evidence="7">
    <location>
        <begin position="250"/>
        <end position="271"/>
    </location>
</feature>
<dbReference type="PANTHER" id="PTHR43744">
    <property type="entry name" value="ABC TRANSPORTER PERMEASE PROTEIN MG189-RELATED-RELATED"/>
    <property type="match status" value="1"/>
</dbReference>
<reference evidence="9 10" key="1">
    <citation type="submission" date="2019-02" db="EMBL/GenBank/DDBJ databases">
        <title>Paenibacillus sp. nov., isolated from surface-sterilized tissue of Thalictrum simplex L.</title>
        <authorList>
            <person name="Tuo L."/>
        </authorList>
    </citation>
    <scope>NUCLEOTIDE SEQUENCE [LARGE SCALE GENOMIC DNA]</scope>
    <source>
        <strain evidence="9 10">N2SHLJ1</strain>
    </source>
</reference>
<dbReference type="InterPro" id="IPR000515">
    <property type="entry name" value="MetI-like"/>
</dbReference>
<evidence type="ECO:0000256" key="7">
    <source>
        <dbReference type="RuleBase" id="RU363032"/>
    </source>
</evidence>
<feature type="transmembrane region" description="Helical" evidence="7">
    <location>
        <begin position="182"/>
        <end position="204"/>
    </location>
</feature>
<feature type="transmembrane region" description="Helical" evidence="7">
    <location>
        <begin position="109"/>
        <end position="131"/>
    </location>
</feature>
<dbReference type="GO" id="GO:0005886">
    <property type="term" value="C:plasma membrane"/>
    <property type="evidence" value="ECO:0007669"/>
    <property type="project" value="UniProtKB-SubCell"/>
</dbReference>
<evidence type="ECO:0000259" key="8">
    <source>
        <dbReference type="PROSITE" id="PS50928"/>
    </source>
</evidence>
<keyword evidence="3" id="KW-1003">Cell membrane</keyword>
<evidence type="ECO:0000256" key="4">
    <source>
        <dbReference type="ARBA" id="ARBA00022692"/>
    </source>
</evidence>
<accession>A0A4Q9DPW4</accession>
<sequence>MVAGAGDRLFGGMVQACLILFGVVVLFPLLYVVAVSLTPYAEVLKNGGYVVIPRSITLAAYQEILMQSGIVRSLGITVFVTLTGTALNLLLTLLTAYPLSRKSLPGRHMFLMIIVFTLLFSGGIIPTYLVVKATGLIDSVWSLILPTAISGFNVLIVKSFFEQMPGELFEAARMDGAKEVRVLAQIVIPLSLPVIATVGLFYAVSHWNTYLPAIMYLTDRELYPLQVIIRELLMLSRQSNTNMEETIPTVTLQMSAVVAASAPIVAVYPFLQKHFTKGMMLGAIKG</sequence>
<evidence type="ECO:0000313" key="10">
    <source>
        <dbReference type="Proteomes" id="UP000293142"/>
    </source>
</evidence>
<dbReference type="PROSITE" id="PS50928">
    <property type="entry name" value="ABC_TM1"/>
    <property type="match status" value="1"/>
</dbReference>
<organism evidence="9 10">
    <name type="scientific">Paenibacillus thalictri</name>
    <dbReference type="NCBI Taxonomy" id="2527873"/>
    <lineage>
        <taxon>Bacteria</taxon>
        <taxon>Bacillati</taxon>
        <taxon>Bacillota</taxon>
        <taxon>Bacilli</taxon>
        <taxon>Bacillales</taxon>
        <taxon>Paenibacillaceae</taxon>
        <taxon>Paenibacillus</taxon>
    </lineage>
</organism>
<feature type="domain" description="ABC transmembrane type-1" evidence="8">
    <location>
        <begin position="74"/>
        <end position="262"/>
    </location>
</feature>
<feature type="transmembrane region" description="Helical" evidence="7">
    <location>
        <begin position="12"/>
        <end position="34"/>
    </location>
</feature>
<evidence type="ECO:0000256" key="3">
    <source>
        <dbReference type="ARBA" id="ARBA00022475"/>
    </source>
</evidence>
<keyword evidence="4 7" id="KW-0812">Transmembrane</keyword>
<feature type="transmembrane region" description="Helical" evidence="7">
    <location>
        <begin position="74"/>
        <end position="97"/>
    </location>
</feature>
<dbReference type="SUPFAM" id="SSF161098">
    <property type="entry name" value="MetI-like"/>
    <property type="match status" value="1"/>
</dbReference>
<dbReference type="Proteomes" id="UP000293142">
    <property type="component" value="Unassembled WGS sequence"/>
</dbReference>
<evidence type="ECO:0000256" key="2">
    <source>
        <dbReference type="ARBA" id="ARBA00022448"/>
    </source>
</evidence>
<dbReference type="AlphaFoldDB" id="A0A4Q9DPW4"/>
<feature type="transmembrane region" description="Helical" evidence="7">
    <location>
        <begin position="143"/>
        <end position="161"/>
    </location>
</feature>